<dbReference type="AlphaFoldDB" id="A0A1V9Z088"/>
<comment type="caution">
    <text evidence="2">The sequence shown here is derived from an EMBL/GenBank/DDBJ whole genome shotgun (WGS) entry which is preliminary data.</text>
</comment>
<reference evidence="2 3" key="1">
    <citation type="journal article" date="2014" name="Genome Biol. Evol.">
        <title>The secreted proteins of Achlya hypogyna and Thraustotheca clavata identify the ancestral oomycete secretome and reveal gene acquisitions by horizontal gene transfer.</title>
        <authorList>
            <person name="Misner I."/>
            <person name="Blouin N."/>
            <person name="Leonard G."/>
            <person name="Richards T.A."/>
            <person name="Lane C.E."/>
        </authorList>
    </citation>
    <scope>NUCLEOTIDE SEQUENCE [LARGE SCALE GENOMIC DNA]</scope>
    <source>
        <strain evidence="2 3">ATCC 48635</strain>
    </source>
</reference>
<feature type="transmembrane region" description="Helical" evidence="1">
    <location>
        <begin position="305"/>
        <end position="328"/>
    </location>
</feature>
<evidence type="ECO:0000313" key="2">
    <source>
        <dbReference type="EMBL" id="OQR91190.1"/>
    </source>
</evidence>
<gene>
    <name evidence="2" type="ORF">ACHHYP_04906</name>
</gene>
<dbReference type="EMBL" id="JNBR01000551">
    <property type="protein sequence ID" value="OQR91190.1"/>
    <property type="molecule type" value="Genomic_DNA"/>
</dbReference>
<dbReference type="Proteomes" id="UP000243579">
    <property type="component" value="Unassembled WGS sequence"/>
</dbReference>
<keyword evidence="1" id="KW-0812">Transmembrane</keyword>
<feature type="transmembrane region" description="Helical" evidence="1">
    <location>
        <begin position="47"/>
        <end position="68"/>
    </location>
</feature>
<evidence type="ECO:0008006" key="4">
    <source>
        <dbReference type="Google" id="ProtNLM"/>
    </source>
</evidence>
<keyword evidence="1" id="KW-1133">Transmembrane helix</keyword>
<proteinExistence type="predicted"/>
<evidence type="ECO:0000313" key="3">
    <source>
        <dbReference type="Proteomes" id="UP000243579"/>
    </source>
</evidence>
<sequence length="643" mass="68567">MVASSRRSSHISTFRFGSFLTGAKYLHHEGNEHAAPSRATLRVWGRIASNLGAVAAILLSVATTLVLLNEGMFHRRVVQFNYQNDEGYWRPLEQACLLTAAGFVPNSCTATEVALLTTPAAWTALGEQLAATLHVPLSTTYTVTTCLVGCADGFQSAELHLVVGDGGVFPACKPVLGSQPIQGMAMVEAATADDYLLTVFADSTATKSVEYSNSDGTTNLVVADAARVLLRTDGSVNTSTDGVNSVIHSYPLGPRYLVTSSCISQVVDISHALTGQAGWSTGKRSGVSAVVGWACGHSVANTTELVLFQAIFATLALVGVAPDIGVTLKGLRGLLRRKPVLTYDLLSGLERRRVLLVLVTLSAGPGLLFVDVARIYFGTQNGAKIWFLSITTLGIFATFAAFCIATVVQSLPSLPVWRHKLLPLSTEVFVYGSILAVSWSIFGAYEDLSNTFYDVPGVLLMNVSGTLCACGAYEISGTEPASATLSPRIAAALVLCGAASIAYATVQHRSATRAWCMDVAWAHSNGFMTACGLPHWLSGLPLDQSDAVRIGNRFFCKPSMQARMGFATVVPRPALRKVQAEAPAAEDTYLLVSMYDLVPALLSCRWYRPRLLGRVVKNMFVRTATERLSNAVAYAQSDGTCVG</sequence>
<keyword evidence="3" id="KW-1185">Reference proteome</keyword>
<organism evidence="2 3">
    <name type="scientific">Achlya hypogyna</name>
    <name type="common">Oomycete</name>
    <name type="synonym">Protoachlya hypogyna</name>
    <dbReference type="NCBI Taxonomy" id="1202772"/>
    <lineage>
        <taxon>Eukaryota</taxon>
        <taxon>Sar</taxon>
        <taxon>Stramenopiles</taxon>
        <taxon>Oomycota</taxon>
        <taxon>Saprolegniomycetes</taxon>
        <taxon>Saprolegniales</taxon>
        <taxon>Achlyaceae</taxon>
        <taxon>Achlya</taxon>
    </lineage>
</organism>
<protein>
    <recommendedName>
        <fullName evidence="4">Transmembrane protein</fullName>
    </recommendedName>
</protein>
<feature type="transmembrane region" description="Helical" evidence="1">
    <location>
        <begin position="489"/>
        <end position="506"/>
    </location>
</feature>
<feature type="transmembrane region" description="Helical" evidence="1">
    <location>
        <begin position="428"/>
        <end position="445"/>
    </location>
</feature>
<keyword evidence="1" id="KW-0472">Membrane</keyword>
<dbReference type="OrthoDB" id="71362at2759"/>
<name>A0A1V9Z088_ACHHY</name>
<feature type="transmembrane region" description="Helical" evidence="1">
    <location>
        <begin position="383"/>
        <end position="408"/>
    </location>
</feature>
<feature type="transmembrane region" description="Helical" evidence="1">
    <location>
        <begin position="354"/>
        <end position="377"/>
    </location>
</feature>
<evidence type="ECO:0000256" key="1">
    <source>
        <dbReference type="SAM" id="Phobius"/>
    </source>
</evidence>
<accession>A0A1V9Z088</accession>